<protein>
    <recommendedName>
        <fullName evidence="4">Peptidase aspartic putative domain-containing protein</fullName>
    </recommendedName>
</protein>
<dbReference type="Gene3D" id="2.40.70.10">
    <property type="entry name" value="Acid Proteases"/>
    <property type="match status" value="1"/>
</dbReference>
<evidence type="ECO:0000256" key="1">
    <source>
        <dbReference type="SAM" id="MobiDB-lite"/>
    </source>
</evidence>
<accession>A0A8T0FFL2</accession>
<organism evidence="2 3">
    <name type="scientific">Argiope bruennichi</name>
    <name type="common">Wasp spider</name>
    <name type="synonym">Aranea bruennichi</name>
    <dbReference type="NCBI Taxonomy" id="94029"/>
    <lineage>
        <taxon>Eukaryota</taxon>
        <taxon>Metazoa</taxon>
        <taxon>Ecdysozoa</taxon>
        <taxon>Arthropoda</taxon>
        <taxon>Chelicerata</taxon>
        <taxon>Arachnida</taxon>
        <taxon>Araneae</taxon>
        <taxon>Araneomorphae</taxon>
        <taxon>Entelegynae</taxon>
        <taxon>Araneoidea</taxon>
        <taxon>Araneidae</taxon>
        <taxon>Argiope</taxon>
    </lineage>
</organism>
<feature type="region of interest" description="Disordered" evidence="1">
    <location>
        <begin position="222"/>
        <end position="249"/>
    </location>
</feature>
<name>A0A8T0FFL2_ARGBR</name>
<sequence>MLLTTLNCQRGAFKTKINKTETFIKKFEPSDDSKKDTIQLDTKLTSVNDILRGLNEIKCELGALPDDVDLKDAPELTIELCQDSLVTKASTLLLTILVKILNKNRSLIIRGLFDTGAQRSFIKKDIVDKLGLEPIDQEMLSHGLWGGSETKEKFHNVYNNTLQSLCSNFRRNISVLYEKNICGAIPRVSNPEIFLILKRKNIELSDTGEDTPEIDLLIGAIPVPSPQKDKDTNTQLPATSDQNSSEDDDYITKVTPDVVTKAGRRIKIPNRLVAISDHMEKVLNFDEIKSDDGLFLPHYGVLRSGNRARPIRVVFNGSQKTNLIISLNDVLCKETHLFSRGLNAPALVKNELWWKGPDPTKLVLAEHSRNCTDDIKKEFKTSVTKTLLLSTEIDLFHKIVSVTNKFCKLIRILSYIFIFIKYVN</sequence>
<evidence type="ECO:0000313" key="2">
    <source>
        <dbReference type="EMBL" id="KAF8788229.1"/>
    </source>
</evidence>
<proteinExistence type="predicted"/>
<reference evidence="2" key="1">
    <citation type="journal article" date="2020" name="bioRxiv">
        <title>Chromosome-level reference genome of the European wasp spider Argiope bruennichi: a resource for studies on range expansion and evolutionary adaptation.</title>
        <authorList>
            <person name="Sheffer M.M."/>
            <person name="Hoppe A."/>
            <person name="Krehenwinkel H."/>
            <person name="Uhl G."/>
            <person name="Kuss A.W."/>
            <person name="Jensen L."/>
            <person name="Jensen C."/>
            <person name="Gillespie R.G."/>
            <person name="Hoff K.J."/>
            <person name="Prost S."/>
        </authorList>
    </citation>
    <scope>NUCLEOTIDE SEQUENCE</scope>
</reference>
<evidence type="ECO:0008006" key="4">
    <source>
        <dbReference type="Google" id="ProtNLM"/>
    </source>
</evidence>
<gene>
    <name evidence="2" type="ORF">HNY73_009759</name>
</gene>
<dbReference type="InterPro" id="IPR021109">
    <property type="entry name" value="Peptidase_aspartic_dom_sf"/>
</dbReference>
<comment type="caution">
    <text evidence="2">The sequence shown here is derived from an EMBL/GenBank/DDBJ whole genome shotgun (WGS) entry which is preliminary data.</text>
</comment>
<reference evidence="2" key="2">
    <citation type="submission" date="2020-06" db="EMBL/GenBank/DDBJ databases">
        <authorList>
            <person name="Sheffer M."/>
        </authorList>
    </citation>
    <scope>NUCLEOTIDE SEQUENCE</scope>
</reference>
<dbReference type="EMBL" id="JABXBU010000015">
    <property type="protein sequence ID" value="KAF8788229.1"/>
    <property type="molecule type" value="Genomic_DNA"/>
</dbReference>
<feature type="compositionally biased region" description="Polar residues" evidence="1">
    <location>
        <begin position="233"/>
        <end position="243"/>
    </location>
</feature>
<keyword evidence="3" id="KW-1185">Reference proteome</keyword>
<dbReference type="Proteomes" id="UP000807504">
    <property type="component" value="Unassembled WGS sequence"/>
</dbReference>
<evidence type="ECO:0000313" key="3">
    <source>
        <dbReference type="Proteomes" id="UP000807504"/>
    </source>
</evidence>
<dbReference type="AlphaFoldDB" id="A0A8T0FFL2"/>